<dbReference type="EMBL" id="VUNL01000002">
    <property type="protein sequence ID" value="MSV24080.1"/>
    <property type="molecule type" value="Genomic_DNA"/>
</dbReference>
<dbReference type="PANTHER" id="PTHR43022:SF1">
    <property type="entry name" value="PROTEIN SMF"/>
    <property type="match status" value="1"/>
</dbReference>
<feature type="domain" description="Smf/DprA SLOG" evidence="2">
    <location>
        <begin position="83"/>
        <end position="290"/>
    </location>
</feature>
<dbReference type="AlphaFoldDB" id="A0A6I2UVG2"/>
<comment type="similarity">
    <text evidence="1">Belongs to the DprA/Smf family.</text>
</comment>
<dbReference type="SUPFAM" id="SSF102405">
    <property type="entry name" value="MCP/YpsA-like"/>
    <property type="match status" value="1"/>
</dbReference>
<evidence type="ECO:0000256" key="1">
    <source>
        <dbReference type="ARBA" id="ARBA00006525"/>
    </source>
</evidence>
<name>A0A6I2UVG2_9FIRM</name>
<dbReference type="GO" id="GO:0009294">
    <property type="term" value="P:DNA-mediated transformation"/>
    <property type="evidence" value="ECO:0007669"/>
    <property type="project" value="InterPro"/>
</dbReference>
<comment type="caution">
    <text evidence="3">The sequence shown here is derived from an EMBL/GenBank/DDBJ whole genome shotgun (WGS) entry which is preliminary data.</text>
</comment>
<sequence length="365" mass="39944">MKSEGRFYLAALTRCPGFGSRTLRKLLAFYQTARDIWESGPEELAVQGQLTPGAVQRLMLFRREQEGLPEQLEASCRRAGCKLCTIEDDVYPVALKEIYDPPVVLFYRGTIEPDARRIAMVGSRRFTPYGEGLALDFGQRLAAAGLTVVSGAARGIDTASHRGARKAGRTVAVLGCGVDVAYPAENRRLLEDIASSGGAVISEYGPGTRPLPAFFPARNRIISGLSEGTLVIEAARRSGSLITAEMALSEGRDVFAIPGSVYSDSSWGCNHLIQQGARLVQSPDDILETYGVSAPPKKKSSHSFTAEERQVWQVLSFEHSLTVDEIIQSMPQGELPNLAFILLQMELKGLVIENELHAYRRAERE</sequence>
<dbReference type="RefSeq" id="WP_154619818.1">
    <property type="nucleotide sequence ID" value="NZ_VUNL01000002.1"/>
</dbReference>
<gene>
    <name evidence="3" type="primary">dprA</name>
    <name evidence="3" type="ORF">FYJ78_02535</name>
</gene>
<evidence type="ECO:0000313" key="3">
    <source>
        <dbReference type="EMBL" id="MSV24080.1"/>
    </source>
</evidence>
<dbReference type="Pfam" id="PF02481">
    <property type="entry name" value="DNA_processg_A"/>
    <property type="match status" value="1"/>
</dbReference>
<reference evidence="3 4" key="1">
    <citation type="submission" date="2019-08" db="EMBL/GenBank/DDBJ databases">
        <title>In-depth cultivation of the pig gut microbiome towards novel bacterial diversity and tailored functional studies.</title>
        <authorList>
            <person name="Wylensek D."/>
            <person name="Hitch T.C.A."/>
            <person name="Clavel T."/>
        </authorList>
    </citation>
    <scope>NUCLEOTIDE SEQUENCE [LARGE SCALE GENOMIC DNA]</scope>
    <source>
        <strain evidence="4">WCA-380-WT-3B3</strain>
    </source>
</reference>
<dbReference type="InterPro" id="IPR003488">
    <property type="entry name" value="DprA"/>
</dbReference>
<protein>
    <submittedName>
        <fullName evidence="3">DNA-protecting protein DprA</fullName>
    </submittedName>
</protein>
<keyword evidence="4" id="KW-1185">Reference proteome</keyword>
<dbReference type="Gene3D" id="3.40.50.450">
    <property type="match status" value="1"/>
</dbReference>
<dbReference type="Proteomes" id="UP000430222">
    <property type="component" value="Unassembled WGS sequence"/>
</dbReference>
<dbReference type="NCBIfam" id="TIGR00732">
    <property type="entry name" value="dprA"/>
    <property type="match status" value="1"/>
</dbReference>
<dbReference type="PANTHER" id="PTHR43022">
    <property type="entry name" value="PROTEIN SMF"/>
    <property type="match status" value="1"/>
</dbReference>
<accession>A0A6I2UVG2</accession>
<organism evidence="3 4">
    <name type="scientific">Selenomonas montiformis</name>
    <dbReference type="NCBI Taxonomy" id="2652285"/>
    <lineage>
        <taxon>Bacteria</taxon>
        <taxon>Bacillati</taxon>
        <taxon>Bacillota</taxon>
        <taxon>Negativicutes</taxon>
        <taxon>Selenomonadales</taxon>
        <taxon>Selenomonadaceae</taxon>
        <taxon>Selenomonas</taxon>
    </lineage>
</organism>
<evidence type="ECO:0000313" key="4">
    <source>
        <dbReference type="Proteomes" id="UP000430222"/>
    </source>
</evidence>
<proteinExistence type="inferred from homology"/>
<dbReference type="InterPro" id="IPR057666">
    <property type="entry name" value="DrpA_SLOG"/>
</dbReference>
<evidence type="ECO:0000259" key="2">
    <source>
        <dbReference type="Pfam" id="PF02481"/>
    </source>
</evidence>